<feature type="binding site" evidence="5">
    <location>
        <position position="235"/>
    </location>
    <ligand>
        <name>ATP</name>
        <dbReference type="ChEBI" id="CHEBI:30616"/>
    </ligand>
</feature>
<dbReference type="PANTHER" id="PTHR24348">
    <property type="entry name" value="SERINE/THREONINE-PROTEIN KINASE UNC-51-RELATED"/>
    <property type="match status" value="1"/>
</dbReference>
<dbReference type="PROSITE" id="PS50011">
    <property type="entry name" value="PROTEIN_KINASE_DOM"/>
    <property type="match status" value="1"/>
</dbReference>
<dbReference type="InterPro" id="IPR008271">
    <property type="entry name" value="Ser/Thr_kinase_AS"/>
</dbReference>
<protein>
    <recommendedName>
        <fullName evidence="8">Protein kinase domain-containing protein</fullName>
    </recommendedName>
</protein>
<dbReference type="GO" id="GO:0004674">
    <property type="term" value="F:protein serine/threonine kinase activity"/>
    <property type="evidence" value="ECO:0007669"/>
    <property type="project" value="InterPro"/>
</dbReference>
<evidence type="ECO:0000259" key="8">
    <source>
        <dbReference type="PROSITE" id="PS50011"/>
    </source>
</evidence>
<dbReference type="GO" id="GO:0016020">
    <property type="term" value="C:membrane"/>
    <property type="evidence" value="ECO:0007669"/>
    <property type="project" value="TreeGrafter"/>
</dbReference>
<keyword evidence="6" id="KW-0175">Coiled coil</keyword>
<dbReference type="FunFam" id="1.10.510.10:FF:000571">
    <property type="entry name" value="Maternal embryonic leucine zipper kinase"/>
    <property type="match status" value="1"/>
</dbReference>
<evidence type="ECO:0000256" key="1">
    <source>
        <dbReference type="ARBA" id="ARBA00022679"/>
    </source>
</evidence>
<proteinExistence type="predicted"/>
<dbReference type="Gene3D" id="1.10.510.10">
    <property type="entry name" value="Transferase(Phosphotransferase) domain 1"/>
    <property type="match status" value="1"/>
</dbReference>
<dbReference type="InterPro" id="IPR000719">
    <property type="entry name" value="Prot_kinase_dom"/>
</dbReference>
<keyword evidence="1" id="KW-0808">Transferase</keyword>
<feature type="region of interest" description="Disordered" evidence="7">
    <location>
        <begin position="488"/>
        <end position="681"/>
    </location>
</feature>
<evidence type="ECO:0000256" key="7">
    <source>
        <dbReference type="SAM" id="MobiDB-lite"/>
    </source>
</evidence>
<accession>A0AAD5LYD2</accession>
<organism evidence="9 10">
    <name type="scientific">Pythium insidiosum</name>
    <name type="common">Pythiosis disease agent</name>
    <dbReference type="NCBI Taxonomy" id="114742"/>
    <lineage>
        <taxon>Eukaryota</taxon>
        <taxon>Sar</taxon>
        <taxon>Stramenopiles</taxon>
        <taxon>Oomycota</taxon>
        <taxon>Peronosporomycetes</taxon>
        <taxon>Pythiales</taxon>
        <taxon>Pythiaceae</taxon>
        <taxon>Pythium</taxon>
    </lineage>
</organism>
<dbReference type="PROSITE" id="PS00107">
    <property type="entry name" value="PROTEIN_KINASE_ATP"/>
    <property type="match status" value="1"/>
</dbReference>
<evidence type="ECO:0000313" key="10">
    <source>
        <dbReference type="Proteomes" id="UP001209570"/>
    </source>
</evidence>
<dbReference type="PROSITE" id="PS00108">
    <property type="entry name" value="PROTEIN_KINASE_ST"/>
    <property type="match status" value="1"/>
</dbReference>
<feature type="domain" description="Protein kinase" evidence="8">
    <location>
        <begin position="197"/>
        <end position="485"/>
    </location>
</feature>
<dbReference type="GO" id="GO:0005776">
    <property type="term" value="C:autophagosome"/>
    <property type="evidence" value="ECO:0007669"/>
    <property type="project" value="TreeGrafter"/>
</dbReference>
<dbReference type="PANTHER" id="PTHR24348:SF22">
    <property type="entry name" value="NON-SPECIFIC SERINE_THREONINE PROTEIN KINASE"/>
    <property type="match status" value="1"/>
</dbReference>
<dbReference type="EMBL" id="JAKCXM010000288">
    <property type="protein sequence ID" value="KAJ0396612.1"/>
    <property type="molecule type" value="Genomic_DNA"/>
</dbReference>
<gene>
    <name evidence="9" type="ORF">P43SY_008906</name>
</gene>
<evidence type="ECO:0000256" key="6">
    <source>
        <dbReference type="SAM" id="Coils"/>
    </source>
</evidence>
<keyword evidence="2 5" id="KW-0547">Nucleotide-binding</keyword>
<keyword evidence="4 5" id="KW-0067">ATP-binding</keyword>
<dbReference type="InterPro" id="IPR011009">
    <property type="entry name" value="Kinase-like_dom_sf"/>
</dbReference>
<dbReference type="Pfam" id="PF00069">
    <property type="entry name" value="Pkinase"/>
    <property type="match status" value="1"/>
</dbReference>
<evidence type="ECO:0000256" key="5">
    <source>
        <dbReference type="PROSITE-ProRule" id="PRU10141"/>
    </source>
</evidence>
<evidence type="ECO:0000313" key="9">
    <source>
        <dbReference type="EMBL" id="KAJ0396612.1"/>
    </source>
</evidence>
<feature type="coiled-coil region" evidence="6">
    <location>
        <begin position="105"/>
        <end position="139"/>
    </location>
</feature>
<sequence>MTVQVLVLAAHDGALLDHLAAILHRTIQGSECGAEIIESLDELIHRNSQQLETLASFLRGPQSASSRPCSSQESCRSRPGSSQQSHHQDNGSDLEAQTAQLLKRIHKRDKRIKALSAEIQQLQSELEAAQQRGQQIEAEQEQFFEDVQHMKEAYDTLHASHQKLLWEYLPGRDADLAAIPKLCTSSIVETEHAIGPYTLQDVLGYGQYAVVYAATTGHSEEQPQQEALANRLAVKSIDKEKLVDLVALCRVSSEIAVLRDPAVQHAGIVALRDVIHTQRHIYLVTERGGRDLFECFGPREDGLNESTMRTVMHRVALAVETLHRREYCHRDLKPENILFAPEHPLPAHRVKLVDFGLCTKAVSPQQAMLHDFCGSPGFFAPEILLDERYDGRRADMWSLGCILLELILGSTRFSSLWMPMYDVNTLKDRAKFAGLVHSSVQAAREFCFGSQWAYSEALRDLLLSILREDPVERLTIREMLGHPWLASEVDASPTEHPQTETTSPRSSESPRHRAHLAPPLPQPAKADTHLPGMKALKGASESRLSPTGPHSPPAAASRPRTSELAKAERRAGSSPHVSALASAAPAGDASSHSPTRPTHSPQATSSESPELVGPSPSVTLPSLSPDKPSSSRSPDKSFARRPATHTHQHHRHHQQHPPVDEQGASVDGASASAPHHHAPDR</sequence>
<reference evidence="9" key="1">
    <citation type="submission" date="2021-12" db="EMBL/GenBank/DDBJ databases">
        <title>Prjna785345.</title>
        <authorList>
            <person name="Rujirawat T."/>
            <person name="Krajaejun T."/>
        </authorList>
    </citation>
    <scope>NUCLEOTIDE SEQUENCE</scope>
    <source>
        <strain evidence="9">Pi057C3</strain>
    </source>
</reference>
<dbReference type="InterPro" id="IPR045269">
    <property type="entry name" value="Atg1-like"/>
</dbReference>
<comment type="caution">
    <text evidence="9">The sequence shown here is derived from an EMBL/GenBank/DDBJ whole genome shotgun (WGS) entry which is preliminary data.</text>
</comment>
<feature type="compositionally biased region" description="Basic residues" evidence="7">
    <location>
        <begin position="642"/>
        <end position="655"/>
    </location>
</feature>
<feature type="region of interest" description="Disordered" evidence="7">
    <location>
        <begin position="62"/>
        <end position="93"/>
    </location>
</feature>
<keyword evidence="10" id="KW-1185">Reference proteome</keyword>
<keyword evidence="3" id="KW-0418">Kinase</keyword>
<feature type="compositionally biased region" description="Polar residues" evidence="7">
    <location>
        <begin position="62"/>
        <end position="85"/>
    </location>
</feature>
<dbReference type="Proteomes" id="UP001209570">
    <property type="component" value="Unassembled WGS sequence"/>
</dbReference>
<dbReference type="GO" id="GO:0005829">
    <property type="term" value="C:cytosol"/>
    <property type="evidence" value="ECO:0007669"/>
    <property type="project" value="TreeGrafter"/>
</dbReference>
<feature type="compositionally biased region" description="Basic and acidic residues" evidence="7">
    <location>
        <begin position="560"/>
        <end position="571"/>
    </location>
</feature>
<dbReference type="SMART" id="SM00220">
    <property type="entry name" value="S_TKc"/>
    <property type="match status" value="1"/>
</dbReference>
<dbReference type="GO" id="GO:0005524">
    <property type="term" value="F:ATP binding"/>
    <property type="evidence" value="ECO:0007669"/>
    <property type="project" value="UniProtKB-UniRule"/>
</dbReference>
<dbReference type="GO" id="GO:0000407">
    <property type="term" value="C:phagophore assembly site"/>
    <property type="evidence" value="ECO:0007669"/>
    <property type="project" value="TreeGrafter"/>
</dbReference>
<dbReference type="AlphaFoldDB" id="A0AAD5LYD2"/>
<dbReference type="GO" id="GO:0010506">
    <property type="term" value="P:regulation of autophagy"/>
    <property type="evidence" value="ECO:0007669"/>
    <property type="project" value="InterPro"/>
</dbReference>
<dbReference type="GO" id="GO:0000045">
    <property type="term" value="P:autophagosome assembly"/>
    <property type="evidence" value="ECO:0007669"/>
    <property type="project" value="TreeGrafter"/>
</dbReference>
<feature type="compositionally biased region" description="Low complexity" evidence="7">
    <location>
        <begin position="573"/>
        <end position="601"/>
    </location>
</feature>
<evidence type="ECO:0000256" key="4">
    <source>
        <dbReference type="ARBA" id="ARBA00022840"/>
    </source>
</evidence>
<dbReference type="InterPro" id="IPR017441">
    <property type="entry name" value="Protein_kinase_ATP_BS"/>
</dbReference>
<evidence type="ECO:0000256" key="2">
    <source>
        <dbReference type="ARBA" id="ARBA00022741"/>
    </source>
</evidence>
<evidence type="ECO:0000256" key="3">
    <source>
        <dbReference type="ARBA" id="ARBA00022777"/>
    </source>
</evidence>
<feature type="compositionally biased region" description="Low complexity" evidence="7">
    <location>
        <begin position="611"/>
        <end position="632"/>
    </location>
</feature>
<name>A0AAD5LYD2_PYTIN</name>
<dbReference type="SUPFAM" id="SSF56112">
    <property type="entry name" value="Protein kinase-like (PK-like)"/>
    <property type="match status" value="1"/>
</dbReference>